<feature type="transmembrane region" description="Helical" evidence="8">
    <location>
        <begin position="364"/>
        <end position="385"/>
    </location>
</feature>
<evidence type="ECO:0000313" key="9">
    <source>
        <dbReference type="EMBL" id="MBB6559166.1"/>
    </source>
</evidence>
<evidence type="ECO:0000256" key="3">
    <source>
        <dbReference type="ARBA" id="ARBA00022475"/>
    </source>
</evidence>
<keyword evidence="7 8" id="KW-0472">Membrane</keyword>
<evidence type="ECO:0000256" key="6">
    <source>
        <dbReference type="ARBA" id="ARBA00022989"/>
    </source>
</evidence>
<proteinExistence type="predicted"/>
<dbReference type="Gene3D" id="3.30.70.1320">
    <property type="entry name" value="Multidrug efflux transporter AcrB pore domain like"/>
    <property type="match status" value="1"/>
</dbReference>
<reference evidence="9 10" key="1">
    <citation type="submission" date="2020-08" db="EMBL/GenBank/DDBJ databases">
        <title>Functional genomics of gut bacteria from endangered species of beetles.</title>
        <authorList>
            <person name="Carlos-Shanley C."/>
        </authorList>
    </citation>
    <scope>NUCLEOTIDE SEQUENCE [LARGE SCALE GENOMIC DNA]</scope>
    <source>
        <strain evidence="9 10">S00198</strain>
    </source>
</reference>
<evidence type="ECO:0000256" key="2">
    <source>
        <dbReference type="ARBA" id="ARBA00022448"/>
    </source>
</evidence>
<feature type="transmembrane region" description="Helical" evidence="8">
    <location>
        <begin position="999"/>
        <end position="1021"/>
    </location>
</feature>
<feature type="transmembrane region" description="Helical" evidence="8">
    <location>
        <begin position="904"/>
        <end position="930"/>
    </location>
</feature>
<keyword evidence="4" id="KW-0997">Cell inner membrane</keyword>
<keyword evidence="10" id="KW-1185">Reference proteome</keyword>
<dbReference type="RefSeq" id="WP_184856604.1">
    <property type="nucleotide sequence ID" value="NZ_JACHLK010000003.1"/>
</dbReference>
<keyword evidence="6 8" id="KW-1133">Transmembrane helix</keyword>
<dbReference type="SUPFAM" id="SSF82693">
    <property type="entry name" value="Multidrug efflux transporter AcrB pore domain, PN1, PN2, PC1 and PC2 subdomains"/>
    <property type="match status" value="4"/>
</dbReference>
<evidence type="ECO:0000256" key="4">
    <source>
        <dbReference type="ARBA" id="ARBA00022519"/>
    </source>
</evidence>
<dbReference type="Gene3D" id="3.30.70.1440">
    <property type="entry name" value="Multidrug efflux transporter AcrB pore domain"/>
    <property type="match status" value="1"/>
</dbReference>
<dbReference type="AlphaFoldDB" id="A0A7X0PC79"/>
<dbReference type="PANTHER" id="PTHR32063">
    <property type="match status" value="1"/>
</dbReference>
<evidence type="ECO:0000256" key="7">
    <source>
        <dbReference type="ARBA" id="ARBA00023136"/>
    </source>
</evidence>
<dbReference type="Pfam" id="PF00873">
    <property type="entry name" value="ACR_tran"/>
    <property type="match status" value="1"/>
</dbReference>
<dbReference type="Gene3D" id="3.30.70.1430">
    <property type="entry name" value="Multidrug efflux transporter AcrB pore domain"/>
    <property type="match status" value="2"/>
</dbReference>
<dbReference type="GO" id="GO:0005886">
    <property type="term" value="C:plasma membrane"/>
    <property type="evidence" value="ECO:0007669"/>
    <property type="project" value="UniProtKB-SubCell"/>
</dbReference>
<evidence type="ECO:0000256" key="1">
    <source>
        <dbReference type="ARBA" id="ARBA00004429"/>
    </source>
</evidence>
<dbReference type="EMBL" id="JACHLK010000003">
    <property type="protein sequence ID" value="MBB6559166.1"/>
    <property type="molecule type" value="Genomic_DNA"/>
</dbReference>
<keyword evidence="5 8" id="KW-0812">Transmembrane</keyword>
<dbReference type="FunFam" id="3.30.70.1430:FF:000001">
    <property type="entry name" value="Efflux pump membrane transporter"/>
    <property type="match status" value="1"/>
</dbReference>
<dbReference type="InterPro" id="IPR001036">
    <property type="entry name" value="Acrflvin-R"/>
</dbReference>
<dbReference type="SUPFAM" id="SSF82714">
    <property type="entry name" value="Multidrug efflux transporter AcrB TolC docking domain, DN and DC subdomains"/>
    <property type="match status" value="2"/>
</dbReference>
<feature type="transmembrane region" description="Helical" evidence="8">
    <location>
        <begin position="866"/>
        <end position="884"/>
    </location>
</feature>
<dbReference type="PRINTS" id="PR00702">
    <property type="entry name" value="ACRIFLAVINRP"/>
</dbReference>
<dbReference type="Proteomes" id="UP000575083">
    <property type="component" value="Unassembled WGS sequence"/>
</dbReference>
<dbReference type="PANTHER" id="PTHR32063:SF21">
    <property type="entry name" value="MULTIDRUG RESISTANCE PROTEIN MDTB"/>
    <property type="match status" value="1"/>
</dbReference>
<gene>
    <name evidence="9" type="ORF">HNP48_001833</name>
</gene>
<dbReference type="NCBIfam" id="NF033617">
    <property type="entry name" value="RND_permease_2"/>
    <property type="match status" value="1"/>
</dbReference>
<protein>
    <submittedName>
        <fullName evidence="9">Multidrug efflux pump</fullName>
    </submittedName>
</protein>
<evidence type="ECO:0000256" key="8">
    <source>
        <dbReference type="SAM" id="Phobius"/>
    </source>
</evidence>
<feature type="transmembrane region" description="Helical" evidence="8">
    <location>
        <begin position="6"/>
        <end position="29"/>
    </location>
</feature>
<keyword evidence="2" id="KW-0813">Transport</keyword>
<feature type="transmembrane region" description="Helical" evidence="8">
    <location>
        <begin position="436"/>
        <end position="456"/>
    </location>
</feature>
<organism evidence="9 10">
    <name type="scientific">Acidovorax soli</name>
    <dbReference type="NCBI Taxonomy" id="592050"/>
    <lineage>
        <taxon>Bacteria</taxon>
        <taxon>Pseudomonadati</taxon>
        <taxon>Pseudomonadota</taxon>
        <taxon>Betaproteobacteria</taxon>
        <taxon>Burkholderiales</taxon>
        <taxon>Comamonadaceae</taxon>
        <taxon>Acidovorax</taxon>
    </lineage>
</organism>
<feature type="transmembrane region" description="Helical" evidence="8">
    <location>
        <begin position="967"/>
        <end position="987"/>
    </location>
</feature>
<dbReference type="GO" id="GO:0042910">
    <property type="term" value="F:xenobiotic transmembrane transporter activity"/>
    <property type="evidence" value="ECO:0007669"/>
    <property type="project" value="TreeGrafter"/>
</dbReference>
<dbReference type="SUPFAM" id="SSF82866">
    <property type="entry name" value="Multidrug efflux transporter AcrB transmembrane domain"/>
    <property type="match status" value="2"/>
</dbReference>
<feature type="transmembrane region" description="Helical" evidence="8">
    <location>
        <begin position="468"/>
        <end position="490"/>
    </location>
</feature>
<dbReference type="Gene3D" id="1.20.1640.10">
    <property type="entry name" value="Multidrug efflux transporter AcrB transmembrane domain"/>
    <property type="match status" value="2"/>
</dbReference>
<dbReference type="FunFam" id="1.20.1640.10:FF:000001">
    <property type="entry name" value="Efflux pump membrane transporter"/>
    <property type="match status" value="1"/>
</dbReference>
<name>A0A7X0PC79_9BURK</name>
<dbReference type="Gene3D" id="3.30.2090.10">
    <property type="entry name" value="Multidrug efflux transporter AcrB TolC docking domain, DN and DC subdomains"/>
    <property type="match status" value="2"/>
</dbReference>
<feature type="transmembrane region" description="Helical" evidence="8">
    <location>
        <begin position="341"/>
        <end position="358"/>
    </location>
</feature>
<comment type="subcellular location">
    <subcellularLocation>
        <location evidence="1">Cell inner membrane</location>
        <topology evidence="1">Multi-pass membrane protein</topology>
    </subcellularLocation>
</comment>
<feature type="transmembrane region" description="Helical" evidence="8">
    <location>
        <begin position="533"/>
        <end position="553"/>
    </location>
</feature>
<dbReference type="InterPro" id="IPR027463">
    <property type="entry name" value="AcrB_DN_DC_subdom"/>
</dbReference>
<accession>A0A7X0PC79</accession>
<keyword evidence="3" id="KW-1003">Cell membrane</keyword>
<comment type="caution">
    <text evidence="9">The sequence shown here is derived from an EMBL/GenBank/DDBJ whole genome shotgun (WGS) entry which is preliminary data.</text>
</comment>
<evidence type="ECO:0000313" key="10">
    <source>
        <dbReference type="Proteomes" id="UP000575083"/>
    </source>
</evidence>
<evidence type="ECO:0000256" key="5">
    <source>
        <dbReference type="ARBA" id="ARBA00022692"/>
    </source>
</evidence>
<sequence length="1046" mass="111287">MNLSRIFILRPIATSLLMVALLIAGLLAYRLLPISALPEVDYPTIQVTTLYPGASPDVMTSNVTAPLERQFGQMPGLEQMSSTSSGGASVITLRFALDMAMDVAEQQVQAAINAGSNLLPNDLPMPPIYSKVNPADAPILTLAITSPSLPVIRVNDLVENRLAPKLSQVKGVGLVAIAGGRRPAVRIQVNPVALAAVGMTLEDVRGVIAASNVKQAKGGFDGPARASTIDANDQLQSAAEYQNLVIALRNGTPVRLRDVATTVDDAENARLAAWAGTPETGARAGVILNIRRQPGANVIETVDRIKALLPQLQSTLPASLDVQILTDRTVTIRSSVKDMQAELALAIGLVVAVIFVFLRSASATLIPSVAVPLSLVGTFGIMYLAGFSINNLTLMALTISTGFVVDDAIVMIENIARYVEDGEPPLQAALKGAKQIGFTIISLTISLIAVLIPLLFMGDVVGRLFHEFAITMAVAILISAVVSLTLTPMLCARLLRHTPEESHGRLYQATGRFFDRTIAQYGRALNWVLGHQLLTWVVFIATLALTVLLYMVVPKGFFPVQDTGTLQATTEADQSISFAAMAERQQQLAERILRDPAVKSVSSFIGVDGANTTLNTGRLLIDLQPHGERDKASAVVRRLADDTADMPGIRLYAQPVQDLTIEDRVARTQYQLLVSSPDPAQLQTSTTELVRRMRGLPQLADVASDLQSQGLQAFVQIDRAQASRLGVTVSGIDTALYNAFGQRLISTIFTQSNQYRVVLEVSPQFKIGPEALNNIYVTSTAGKPVALSTVARIEERPMALGVNHVGQLPAATISFNTAPGVALGDAVKAIQAEQAGAKEAGLLPLSVETSFQGAALAFQASLSNTLLLILAAVVTMYIVLGVLYESTIHPVTILSTLPSAGVGALLALLVTGLDVDIIAIIGIVLLIGIVKKNAIMMIDFALEAQRDQGLPAREAIYQACLLRFRPILMTTLAALLGALPLMLGTGVGSELRHPLGVTMVGGLIVSQLLTLFTTPVIYLTFENAAERWRARRAAKAAAQAEGASHA</sequence>
<dbReference type="NCBIfam" id="NF007798">
    <property type="entry name" value="PRK10503.1"/>
    <property type="match status" value="1"/>
</dbReference>